<dbReference type="PANTHER" id="PTHR48420">
    <property type="entry name" value="NON-HAEM DIOXYGENASE N-TERMINAL DOMAIN-CONTAINING PROTEIN"/>
    <property type="match status" value="1"/>
</dbReference>
<feature type="non-terminal residue" evidence="1">
    <location>
        <position position="1"/>
    </location>
</feature>
<dbReference type="SUPFAM" id="SSF51197">
    <property type="entry name" value="Clavaminate synthase-like"/>
    <property type="match status" value="1"/>
</dbReference>
<dbReference type="PANTHER" id="PTHR48420:SF1">
    <property type="entry name" value="NON-HAEM DIOXYGENASE N-TERMINAL DOMAIN-CONTAINING PROTEIN"/>
    <property type="match status" value="1"/>
</dbReference>
<dbReference type="Gene3D" id="2.60.120.330">
    <property type="entry name" value="B-lactam Antibiotic, Isopenicillin N Synthase, Chain"/>
    <property type="match status" value="1"/>
</dbReference>
<dbReference type="Proteomes" id="UP000271241">
    <property type="component" value="Unassembled WGS sequence"/>
</dbReference>
<accession>A0A4P9XSY2</accession>
<name>A0A4P9XSY2_9FUNG</name>
<dbReference type="AlphaFoldDB" id="A0A4P9XSY2"/>
<sequence>AFGSHDDALGVIFVRGIPDYPALREDLLMQASVMANLQADIKERLTVTDAQYSVGWSHGKEKMNDKLDTEKGSFYANPLVDQPGAQVSEELRQQYPMYYRDNVWPTEAECPGFEQHFKALGGLISGVGYLLARHCDAYVPGYTPDLISSALQSSDTTKARLLHYFPQKTPQTTSADDQASWCGWHLDHSLLTGLTSAMYIDETADYRETEPTDPQAGLYIKKRSGQVVQVHIPKDYIAFQAGEALQVATGNQLQGTWHCVRSPASASQTPNALVARNTFAVFLQPSVLQPLNAAGLTFGEFSRQVLQRHY</sequence>
<evidence type="ECO:0008006" key="3">
    <source>
        <dbReference type="Google" id="ProtNLM"/>
    </source>
</evidence>
<keyword evidence="2" id="KW-1185">Reference proteome</keyword>
<proteinExistence type="predicted"/>
<dbReference type="InterPro" id="IPR027443">
    <property type="entry name" value="IPNS-like_sf"/>
</dbReference>
<evidence type="ECO:0000313" key="1">
    <source>
        <dbReference type="EMBL" id="RKP09264.1"/>
    </source>
</evidence>
<dbReference type="EMBL" id="KZ992527">
    <property type="protein sequence ID" value="RKP09264.1"/>
    <property type="molecule type" value="Genomic_DNA"/>
</dbReference>
<dbReference type="STRING" id="78915.A0A4P9XSY2"/>
<gene>
    <name evidence="1" type="ORF">THASP1DRAFT_14514</name>
</gene>
<evidence type="ECO:0000313" key="2">
    <source>
        <dbReference type="Proteomes" id="UP000271241"/>
    </source>
</evidence>
<protein>
    <recommendedName>
        <fullName evidence="3">Clavaminate synthase-like protein</fullName>
    </recommendedName>
</protein>
<organism evidence="1 2">
    <name type="scientific">Thamnocephalis sphaerospora</name>
    <dbReference type="NCBI Taxonomy" id="78915"/>
    <lineage>
        <taxon>Eukaryota</taxon>
        <taxon>Fungi</taxon>
        <taxon>Fungi incertae sedis</taxon>
        <taxon>Zoopagomycota</taxon>
        <taxon>Zoopagomycotina</taxon>
        <taxon>Zoopagomycetes</taxon>
        <taxon>Zoopagales</taxon>
        <taxon>Sigmoideomycetaceae</taxon>
        <taxon>Thamnocephalis</taxon>
    </lineage>
</organism>
<reference evidence="2" key="1">
    <citation type="journal article" date="2018" name="Nat. Microbiol.">
        <title>Leveraging single-cell genomics to expand the fungal tree of life.</title>
        <authorList>
            <person name="Ahrendt S.R."/>
            <person name="Quandt C.A."/>
            <person name="Ciobanu D."/>
            <person name="Clum A."/>
            <person name="Salamov A."/>
            <person name="Andreopoulos B."/>
            <person name="Cheng J.F."/>
            <person name="Woyke T."/>
            <person name="Pelin A."/>
            <person name="Henrissat B."/>
            <person name="Reynolds N.K."/>
            <person name="Benny G.L."/>
            <person name="Smith M.E."/>
            <person name="James T.Y."/>
            <person name="Grigoriev I.V."/>
        </authorList>
    </citation>
    <scope>NUCLEOTIDE SEQUENCE [LARGE SCALE GENOMIC DNA]</scope>
    <source>
        <strain evidence="2">RSA 1356</strain>
    </source>
</reference>
<dbReference type="OrthoDB" id="438224at2759"/>